<evidence type="ECO:0000313" key="2">
    <source>
        <dbReference type="Proteomes" id="UP000186795"/>
    </source>
</evidence>
<dbReference type="EMBL" id="FTOD01000003">
    <property type="protein sequence ID" value="SIS64979.1"/>
    <property type="molecule type" value="Genomic_DNA"/>
</dbReference>
<evidence type="ECO:0000313" key="1">
    <source>
        <dbReference type="EMBL" id="SIS64979.1"/>
    </source>
</evidence>
<reference evidence="2" key="1">
    <citation type="submission" date="2017-01" db="EMBL/GenBank/DDBJ databases">
        <authorList>
            <person name="Varghese N."/>
            <person name="Submissions S."/>
        </authorList>
    </citation>
    <scope>NUCLEOTIDE SEQUENCE [LARGE SCALE GENOMIC DNA]</scope>
    <source>
        <strain evidence="2">DSM 45196</strain>
    </source>
</reference>
<name>A0A1N7KTQ9_9BACL</name>
<dbReference type="AlphaFoldDB" id="A0A1N7KTQ9"/>
<organism evidence="1 2">
    <name type="scientific">Kroppenstedtia eburnea</name>
    <dbReference type="NCBI Taxonomy" id="714067"/>
    <lineage>
        <taxon>Bacteria</taxon>
        <taxon>Bacillati</taxon>
        <taxon>Bacillota</taxon>
        <taxon>Bacilli</taxon>
        <taxon>Bacillales</taxon>
        <taxon>Thermoactinomycetaceae</taxon>
        <taxon>Kroppenstedtia</taxon>
    </lineage>
</organism>
<dbReference type="Proteomes" id="UP000186795">
    <property type="component" value="Unassembled WGS sequence"/>
</dbReference>
<gene>
    <name evidence="1" type="ORF">SAMN05421790_103264</name>
</gene>
<accession>A0A1N7KTQ9</accession>
<keyword evidence="2" id="KW-1185">Reference proteome</keyword>
<sequence>MVYYYQTYLIQYEVSILRAEVKGVFSTDVGNLKHFVPKERDFGILFRVMVGPEGIDAEESFDITVCTPEWFRQQYEFSGVVIARHHLIVFEYDYDRIVNKIKSIIERCEGSSWNEVAEKVARYGYWEFEDYTEG</sequence>
<dbReference type="Pfam" id="PF15586">
    <property type="entry name" value="Imm8"/>
    <property type="match status" value="1"/>
</dbReference>
<dbReference type="InterPro" id="IPR028964">
    <property type="entry name" value="Imm8"/>
</dbReference>
<proteinExistence type="predicted"/>
<protein>
    <submittedName>
        <fullName evidence="1">Immunity protein 8</fullName>
    </submittedName>
</protein>